<dbReference type="HOGENOM" id="CLU_1512076_0_0_1"/>
<name>K1R2M8_MAGGI</name>
<protein>
    <submittedName>
        <fullName evidence="1">Uncharacterized protein</fullName>
    </submittedName>
</protein>
<proteinExistence type="predicted"/>
<organism evidence="1">
    <name type="scientific">Magallana gigas</name>
    <name type="common">Pacific oyster</name>
    <name type="synonym">Crassostrea gigas</name>
    <dbReference type="NCBI Taxonomy" id="29159"/>
    <lineage>
        <taxon>Eukaryota</taxon>
        <taxon>Metazoa</taxon>
        <taxon>Spiralia</taxon>
        <taxon>Lophotrochozoa</taxon>
        <taxon>Mollusca</taxon>
        <taxon>Bivalvia</taxon>
        <taxon>Autobranchia</taxon>
        <taxon>Pteriomorphia</taxon>
        <taxon>Ostreida</taxon>
        <taxon>Ostreoidea</taxon>
        <taxon>Ostreidae</taxon>
        <taxon>Magallana</taxon>
    </lineage>
</organism>
<accession>K1R2M8</accession>
<reference evidence="1" key="1">
    <citation type="journal article" date="2012" name="Nature">
        <title>The oyster genome reveals stress adaptation and complexity of shell formation.</title>
        <authorList>
            <person name="Zhang G."/>
            <person name="Fang X."/>
            <person name="Guo X."/>
            <person name="Li L."/>
            <person name="Luo R."/>
            <person name="Xu F."/>
            <person name="Yang P."/>
            <person name="Zhang L."/>
            <person name="Wang X."/>
            <person name="Qi H."/>
            <person name="Xiong Z."/>
            <person name="Que H."/>
            <person name="Xie Y."/>
            <person name="Holland P.W."/>
            <person name="Paps J."/>
            <person name="Zhu Y."/>
            <person name="Wu F."/>
            <person name="Chen Y."/>
            <person name="Wang J."/>
            <person name="Peng C."/>
            <person name="Meng J."/>
            <person name="Yang L."/>
            <person name="Liu J."/>
            <person name="Wen B."/>
            <person name="Zhang N."/>
            <person name="Huang Z."/>
            <person name="Zhu Q."/>
            <person name="Feng Y."/>
            <person name="Mount A."/>
            <person name="Hedgecock D."/>
            <person name="Xu Z."/>
            <person name="Liu Y."/>
            <person name="Domazet-Loso T."/>
            <person name="Du Y."/>
            <person name="Sun X."/>
            <person name="Zhang S."/>
            <person name="Liu B."/>
            <person name="Cheng P."/>
            <person name="Jiang X."/>
            <person name="Li J."/>
            <person name="Fan D."/>
            <person name="Wang W."/>
            <person name="Fu W."/>
            <person name="Wang T."/>
            <person name="Wang B."/>
            <person name="Zhang J."/>
            <person name="Peng Z."/>
            <person name="Li Y."/>
            <person name="Li N."/>
            <person name="Wang J."/>
            <person name="Chen M."/>
            <person name="He Y."/>
            <person name="Tan F."/>
            <person name="Song X."/>
            <person name="Zheng Q."/>
            <person name="Huang R."/>
            <person name="Yang H."/>
            <person name="Du X."/>
            <person name="Chen L."/>
            <person name="Yang M."/>
            <person name="Gaffney P.M."/>
            <person name="Wang S."/>
            <person name="Luo L."/>
            <person name="She Z."/>
            <person name="Ming Y."/>
            <person name="Huang W."/>
            <person name="Zhang S."/>
            <person name="Huang B."/>
            <person name="Zhang Y."/>
            <person name="Qu T."/>
            <person name="Ni P."/>
            <person name="Miao G."/>
            <person name="Wang J."/>
            <person name="Wang Q."/>
            <person name="Steinberg C.E."/>
            <person name="Wang H."/>
            <person name="Li N."/>
            <person name="Qian L."/>
            <person name="Zhang G."/>
            <person name="Li Y."/>
            <person name="Yang H."/>
            <person name="Liu X."/>
            <person name="Wang J."/>
            <person name="Yin Y."/>
            <person name="Wang J."/>
        </authorList>
    </citation>
    <scope>NUCLEOTIDE SEQUENCE [LARGE SCALE GENOMIC DNA]</scope>
    <source>
        <strain evidence="1">05x7-T-G4-1.051#20</strain>
    </source>
</reference>
<gene>
    <name evidence="1" type="ORF">CGI_10021000</name>
</gene>
<evidence type="ECO:0000313" key="1">
    <source>
        <dbReference type="EMBL" id="EKC35395.1"/>
    </source>
</evidence>
<dbReference type="InParanoid" id="K1R2M8"/>
<dbReference type="EMBL" id="JH818046">
    <property type="protein sequence ID" value="EKC35395.1"/>
    <property type="molecule type" value="Genomic_DNA"/>
</dbReference>
<dbReference type="AlphaFoldDB" id="K1R2M8"/>
<sequence length="178" mass="20122">MRSLTSLMEIIRKQARSSENRHDRVFEGFAVLLVAELIEVKSQFYAEAEQALENLLLSKPELLSYLASNMGEWESVLPQNVLHQMPYTLIKVDHGGMNDVIKNTKTAIHQATCCYQLLCEIKIGNLIQMNDWIDVIGFVKGCFNSATKAQLKNVTKELLSDCGADIVLMYKQAIAREQ</sequence>